<dbReference type="EMBL" id="CAXAMN010023472">
    <property type="protein sequence ID" value="CAK9077878.1"/>
    <property type="molecule type" value="Genomic_DNA"/>
</dbReference>
<dbReference type="SUPFAM" id="SSF117281">
    <property type="entry name" value="Kelch motif"/>
    <property type="match status" value="1"/>
</dbReference>
<protein>
    <submittedName>
        <fullName evidence="4">Uncharacterized protein</fullName>
    </submittedName>
</protein>
<dbReference type="InterPro" id="IPR006652">
    <property type="entry name" value="Kelch_1"/>
</dbReference>
<keyword evidence="3" id="KW-0812">Transmembrane</keyword>
<dbReference type="InterPro" id="IPR035897">
    <property type="entry name" value="Toll_tir_struct_dom_sf"/>
</dbReference>
<keyword evidence="3" id="KW-0472">Membrane</keyword>
<dbReference type="Pfam" id="PF01344">
    <property type="entry name" value="Kelch_1"/>
    <property type="match status" value="2"/>
</dbReference>
<gene>
    <name evidence="4" type="ORF">CCMP2556_LOCUS38359</name>
</gene>
<organism evidence="4 5">
    <name type="scientific">Durusdinium trenchii</name>
    <dbReference type="NCBI Taxonomy" id="1381693"/>
    <lineage>
        <taxon>Eukaryota</taxon>
        <taxon>Sar</taxon>
        <taxon>Alveolata</taxon>
        <taxon>Dinophyceae</taxon>
        <taxon>Suessiales</taxon>
        <taxon>Symbiodiniaceae</taxon>
        <taxon>Durusdinium</taxon>
    </lineage>
</organism>
<comment type="caution">
    <text evidence="4">The sequence shown here is derived from an EMBL/GenBank/DDBJ whole genome shotgun (WGS) entry which is preliminary data.</text>
</comment>
<sequence length="961" mass="107266">MAEELKHLHLALERQKLSLDVLHRRQAELSEENAALRDCLESIGVLCGQAFLSRLHRRRFQRVLSQHPLSRSSVGLEALMQTPELAVNIAAFAGPGIVQATLQAGHALCHGVALCHSELDRLFPCSIYLIGGAGASNGKPLRSVERFRPDLGESSRCAAMRVPRAVCSAVACGEAIYAIAGRGADGPLRSVECYSPARDQWVSAPPLQHCSGWVCAMGAWGGVCVAGGEDSLEGTTTRAVEFLQPQMKSWIQLPPMRTVRWAAAACCLPDHVAFVAGGYGEEALADVECLVFGAPAWRPVPSLLTPRAAHTMAALGGKLYVAGGYGPQERPLRSIERFDPSMGFWEDREDAPHAGRVASRASPIQIRSSTLGDRPELAVKVSRHVPIRDEWLVDFLNFFYRKFTHSMDGTISVPGGRDCVEMNKLITKIVRRCTAHLHDLSLLRGTTSEVLLNRFGRILKSTTGGVDTVAGDEPDDYSKSELISGELDIFLSHSWQACWWMKYLTLLYYFNALPATLSVIVMAIIWCTLQAHVHCQEGLWDWRWRGFLPTSLVFFAVLFSWHHLRAKYRRHRVFIFLDKVCIDQKDSHRKAEGIKAIGGILNCSRTLLVAWDRSYFSRLWCTFELAAFFHSQPEGKVICLPIILGRVTTEIALCSWGLELVRVFVDKATRNLFAFLVSLAVATRFHDFLEEVDELSTALKDFEARRAECFCCCNGHRHPTTHEILACDRQLVEGSIAHWYGRGNVEEGLRRFDALIRGPFRERIREVVRGARMPYHLILLASVWPAMHQLDHIVEECAAPWPRGLRCAHIMFLGFPLVFAVLMSIMRRLMHVAILGKCTRTFIFAIANCLLHWAAIESNRVINRAFSSWLNLFLCSLFLLAQSVTVFYFFQDGGTKQQTVKVARRVQSALRGPKHLEMTEIEAPGAVVAVENKSGSWCNGSDCSGRDLPLKGGGRDRSSTH</sequence>
<dbReference type="PANTHER" id="PTHR45632:SF3">
    <property type="entry name" value="KELCH-LIKE PROTEIN 32"/>
    <property type="match status" value="1"/>
</dbReference>
<dbReference type="Proteomes" id="UP001642484">
    <property type="component" value="Unassembled WGS sequence"/>
</dbReference>
<evidence type="ECO:0000256" key="2">
    <source>
        <dbReference type="ARBA" id="ARBA00022737"/>
    </source>
</evidence>
<proteinExistence type="predicted"/>
<dbReference type="SMART" id="SM00612">
    <property type="entry name" value="Kelch"/>
    <property type="match status" value="5"/>
</dbReference>
<feature type="transmembrane region" description="Helical" evidence="3">
    <location>
        <begin position="810"/>
        <end position="826"/>
    </location>
</feature>
<evidence type="ECO:0000313" key="4">
    <source>
        <dbReference type="EMBL" id="CAK9077878.1"/>
    </source>
</evidence>
<keyword evidence="5" id="KW-1185">Reference proteome</keyword>
<evidence type="ECO:0000256" key="3">
    <source>
        <dbReference type="SAM" id="Phobius"/>
    </source>
</evidence>
<keyword evidence="3" id="KW-1133">Transmembrane helix</keyword>
<dbReference type="Gene3D" id="3.40.50.10140">
    <property type="entry name" value="Toll/interleukin-1 receptor homology (TIR) domain"/>
    <property type="match status" value="1"/>
</dbReference>
<reference evidence="4 5" key="1">
    <citation type="submission" date="2024-02" db="EMBL/GenBank/DDBJ databases">
        <authorList>
            <person name="Chen Y."/>
            <person name="Shah S."/>
            <person name="Dougan E. K."/>
            <person name="Thang M."/>
            <person name="Chan C."/>
        </authorList>
    </citation>
    <scope>NUCLEOTIDE SEQUENCE [LARGE SCALE GENOMIC DNA]</scope>
</reference>
<dbReference type="SUPFAM" id="SSF52200">
    <property type="entry name" value="Toll/Interleukin receptor TIR domain"/>
    <property type="match status" value="1"/>
</dbReference>
<evidence type="ECO:0000313" key="5">
    <source>
        <dbReference type="Proteomes" id="UP001642484"/>
    </source>
</evidence>
<dbReference type="InterPro" id="IPR015915">
    <property type="entry name" value="Kelch-typ_b-propeller"/>
</dbReference>
<accession>A0ABP0PPD1</accession>
<name>A0ABP0PPD1_9DINO</name>
<feature type="transmembrane region" description="Helical" evidence="3">
    <location>
        <begin position="506"/>
        <end position="526"/>
    </location>
</feature>
<keyword evidence="2" id="KW-0677">Repeat</keyword>
<evidence type="ECO:0000256" key="1">
    <source>
        <dbReference type="ARBA" id="ARBA00022441"/>
    </source>
</evidence>
<feature type="transmembrane region" description="Helical" evidence="3">
    <location>
        <begin position="838"/>
        <end position="856"/>
    </location>
</feature>
<feature type="transmembrane region" description="Helical" evidence="3">
    <location>
        <begin position="546"/>
        <end position="564"/>
    </location>
</feature>
<dbReference type="PANTHER" id="PTHR45632">
    <property type="entry name" value="LD33804P"/>
    <property type="match status" value="1"/>
</dbReference>
<dbReference type="Gene3D" id="2.120.10.80">
    <property type="entry name" value="Kelch-type beta propeller"/>
    <property type="match status" value="2"/>
</dbReference>
<keyword evidence="1" id="KW-0880">Kelch repeat</keyword>
<feature type="transmembrane region" description="Helical" evidence="3">
    <location>
        <begin position="868"/>
        <end position="890"/>
    </location>
</feature>